<evidence type="ECO:0000256" key="2">
    <source>
        <dbReference type="SAM" id="Coils"/>
    </source>
</evidence>
<feature type="non-terminal residue" evidence="7">
    <location>
        <position position="1"/>
    </location>
</feature>
<evidence type="ECO:0000313" key="7">
    <source>
        <dbReference type="EMBL" id="CAH1105228.1"/>
    </source>
</evidence>
<dbReference type="CDD" id="cd01781">
    <property type="entry name" value="RA2_Afadin"/>
    <property type="match status" value="1"/>
</dbReference>
<dbReference type="Gene3D" id="2.30.42.10">
    <property type="match status" value="1"/>
</dbReference>
<feature type="compositionally biased region" description="Pro residues" evidence="3">
    <location>
        <begin position="1701"/>
        <end position="1714"/>
    </location>
</feature>
<dbReference type="CDD" id="cd22711">
    <property type="entry name" value="FHA_AFDN"/>
    <property type="match status" value="1"/>
</dbReference>
<dbReference type="InterPro" id="IPR029071">
    <property type="entry name" value="Ubiquitin-like_domsf"/>
</dbReference>
<feature type="compositionally biased region" description="Polar residues" evidence="3">
    <location>
        <begin position="1337"/>
        <end position="1354"/>
    </location>
</feature>
<dbReference type="GO" id="GO:0007155">
    <property type="term" value="P:cell adhesion"/>
    <property type="evidence" value="ECO:0007669"/>
    <property type="project" value="UniProtKB-KW"/>
</dbReference>
<feature type="region of interest" description="Disordered" evidence="3">
    <location>
        <begin position="1467"/>
        <end position="1563"/>
    </location>
</feature>
<dbReference type="SUPFAM" id="SSF49879">
    <property type="entry name" value="SMAD/FHA domain"/>
    <property type="match status" value="1"/>
</dbReference>
<feature type="region of interest" description="Disordered" evidence="3">
    <location>
        <begin position="430"/>
        <end position="508"/>
    </location>
</feature>
<feature type="compositionally biased region" description="Low complexity" evidence="3">
    <location>
        <begin position="1069"/>
        <end position="1081"/>
    </location>
</feature>
<dbReference type="CDD" id="cd15471">
    <property type="entry name" value="Myo5p-like_CBD_afadin"/>
    <property type="match status" value="1"/>
</dbReference>
<dbReference type="InterPro" id="IPR028842">
    <property type="entry name" value="Afadin"/>
</dbReference>
<dbReference type="Pfam" id="PF00788">
    <property type="entry name" value="RA"/>
    <property type="match status" value="2"/>
</dbReference>
<evidence type="ECO:0000313" key="8">
    <source>
        <dbReference type="Proteomes" id="UP001153636"/>
    </source>
</evidence>
<dbReference type="InterPro" id="IPR037977">
    <property type="entry name" value="CBD_Afadin"/>
</dbReference>
<dbReference type="PANTHER" id="PTHR10398">
    <property type="entry name" value="AFADIN"/>
    <property type="match status" value="1"/>
</dbReference>
<keyword evidence="1" id="KW-0130">Cell adhesion</keyword>
<dbReference type="GO" id="GO:0007165">
    <property type="term" value="P:signal transduction"/>
    <property type="evidence" value="ECO:0007669"/>
    <property type="project" value="InterPro"/>
</dbReference>
<dbReference type="InterPro" id="IPR000159">
    <property type="entry name" value="RA_dom"/>
</dbReference>
<feature type="domain" description="Ras-associating" evidence="5">
    <location>
        <begin position="4"/>
        <end position="98"/>
    </location>
</feature>
<feature type="compositionally biased region" description="Low complexity" evidence="3">
    <location>
        <begin position="1659"/>
        <end position="1698"/>
    </location>
</feature>
<keyword evidence="8" id="KW-1185">Reference proteome</keyword>
<dbReference type="GO" id="GO:0050839">
    <property type="term" value="F:cell adhesion molecule binding"/>
    <property type="evidence" value="ECO:0007669"/>
    <property type="project" value="TreeGrafter"/>
</dbReference>
<dbReference type="PANTHER" id="PTHR10398:SF2">
    <property type="entry name" value="AFADIN"/>
    <property type="match status" value="1"/>
</dbReference>
<evidence type="ECO:0000259" key="5">
    <source>
        <dbReference type="PROSITE" id="PS50200"/>
    </source>
</evidence>
<gene>
    <name evidence="7" type="ORF">PSYICH_LOCUS5890</name>
</gene>
<dbReference type="PROSITE" id="PS50106">
    <property type="entry name" value="PDZ"/>
    <property type="match status" value="1"/>
</dbReference>
<feature type="compositionally biased region" description="Basic residues" evidence="3">
    <location>
        <begin position="113"/>
        <end position="126"/>
    </location>
</feature>
<dbReference type="OrthoDB" id="6260541at2759"/>
<evidence type="ECO:0000256" key="3">
    <source>
        <dbReference type="SAM" id="MobiDB-lite"/>
    </source>
</evidence>
<feature type="region of interest" description="Disordered" evidence="3">
    <location>
        <begin position="1001"/>
        <end position="1095"/>
    </location>
</feature>
<feature type="domain" description="Ras-associating" evidence="5">
    <location>
        <begin position="196"/>
        <end position="291"/>
    </location>
</feature>
<feature type="compositionally biased region" description="Basic and acidic residues" evidence="3">
    <location>
        <begin position="1539"/>
        <end position="1563"/>
    </location>
</feature>
<feature type="compositionally biased region" description="Polar residues" evidence="3">
    <location>
        <begin position="1124"/>
        <end position="1154"/>
    </location>
</feature>
<feature type="domain" description="PDZ" evidence="4">
    <location>
        <begin position="907"/>
        <end position="992"/>
    </location>
</feature>
<dbReference type="SMART" id="SM01132">
    <property type="entry name" value="DIL"/>
    <property type="match status" value="1"/>
</dbReference>
<feature type="domain" description="Dilute" evidence="6">
    <location>
        <begin position="583"/>
        <end position="816"/>
    </location>
</feature>
<feature type="region of interest" description="Disordered" evidence="3">
    <location>
        <begin position="1333"/>
        <end position="1383"/>
    </location>
</feature>
<dbReference type="Gene3D" id="2.60.200.20">
    <property type="match status" value="1"/>
</dbReference>
<dbReference type="SMART" id="SM00228">
    <property type="entry name" value="PDZ"/>
    <property type="match status" value="1"/>
</dbReference>
<feature type="compositionally biased region" description="Polar residues" evidence="3">
    <location>
        <begin position="1509"/>
        <end position="1522"/>
    </location>
</feature>
<dbReference type="PROSITE" id="PS50200">
    <property type="entry name" value="RA"/>
    <property type="match status" value="2"/>
</dbReference>
<dbReference type="FunFam" id="2.30.42.10:FF:000032">
    <property type="entry name" value="Afadin isoform A"/>
    <property type="match status" value="1"/>
</dbReference>
<name>A0A9P0G9S4_9CUCU</name>
<dbReference type="Pfam" id="PF01843">
    <property type="entry name" value="DIL"/>
    <property type="match status" value="1"/>
</dbReference>
<dbReference type="Gene3D" id="3.10.20.90">
    <property type="entry name" value="Phosphatidylinositol 3-kinase Catalytic Subunit, Chain A, domain 1"/>
    <property type="match status" value="2"/>
</dbReference>
<dbReference type="GO" id="GO:0005912">
    <property type="term" value="C:adherens junction"/>
    <property type="evidence" value="ECO:0007669"/>
    <property type="project" value="TreeGrafter"/>
</dbReference>
<organism evidence="7 8">
    <name type="scientific">Psylliodes chrysocephalus</name>
    <dbReference type="NCBI Taxonomy" id="3402493"/>
    <lineage>
        <taxon>Eukaryota</taxon>
        <taxon>Metazoa</taxon>
        <taxon>Ecdysozoa</taxon>
        <taxon>Arthropoda</taxon>
        <taxon>Hexapoda</taxon>
        <taxon>Insecta</taxon>
        <taxon>Pterygota</taxon>
        <taxon>Neoptera</taxon>
        <taxon>Endopterygota</taxon>
        <taxon>Coleoptera</taxon>
        <taxon>Polyphaga</taxon>
        <taxon>Cucujiformia</taxon>
        <taxon>Chrysomeloidea</taxon>
        <taxon>Chrysomelidae</taxon>
        <taxon>Galerucinae</taxon>
        <taxon>Alticini</taxon>
        <taxon>Psylliodes</taxon>
    </lineage>
</organism>
<feature type="region of interest" description="Disordered" evidence="3">
    <location>
        <begin position="1837"/>
        <end position="1868"/>
    </location>
</feature>
<feature type="compositionally biased region" description="Low complexity" evidence="3">
    <location>
        <begin position="1616"/>
        <end position="1627"/>
    </location>
</feature>
<dbReference type="GO" id="GO:0032880">
    <property type="term" value="P:regulation of protein localization"/>
    <property type="evidence" value="ECO:0007669"/>
    <property type="project" value="TreeGrafter"/>
</dbReference>
<evidence type="ECO:0000259" key="4">
    <source>
        <dbReference type="PROSITE" id="PS50106"/>
    </source>
</evidence>
<feature type="compositionally biased region" description="Basic and acidic residues" evidence="3">
    <location>
        <begin position="1843"/>
        <end position="1859"/>
    </location>
</feature>
<evidence type="ECO:0000256" key="1">
    <source>
        <dbReference type="ARBA" id="ARBA00022889"/>
    </source>
</evidence>
<accession>A0A9P0G9S4</accession>
<dbReference type="SMART" id="SM00240">
    <property type="entry name" value="FHA"/>
    <property type="match status" value="1"/>
</dbReference>
<dbReference type="Proteomes" id="UP001153636">
    <property type="component" value="Chromosome 18"/>
</dbReference>
<feature type="compositionally biased region" description="Basic and acidic residues" evidence="3">
    <location>
        <begin position="1369"/>
        <end position="1383"/>
    </location>
</feature>
<feature type="region of interest" description="Disordered" evidence="3">
    <location>
        <begin position="1124"/>
        <end position="1177"/>
    </location>
</feature>
<feature type="region of interest" description="Disordered" evidence="3">
    <location>
        <begin position="1596"/>
        <end position="1718"/>
    </location>
</feature>
<sequence length="1868" mass="207830">DLEFHGVMRFYFQDSGQKVATKCIRVASDATVEDVIGTLVEKFRPDMRMLSVPSYALYELHEGCPERKMSPDEKPLLVQLKWHVDDREGRFLLKNADDKMAANTMGPLDTHASFRRKLSKREKKQLKKQEKLSKMKLENGDAHDQDGVAEKLYTELPETSFTRSISNPEAVMRRRRQIELEKKLQQFRSKDGGPDTGGTLKIYGEALCKDVPYKTLLLSVRDCAGTVVRQMLDKYGLTKTDPTQWCLVQVTQQPGCTDTEYILDDDECPLNILMTSANTGSIMFHVRRRPADCAPRKRKKKPGAIGQTASTRDVREVASPLLVELGPDGSAPHPGDAARTIRLTNDVMEVGSANGIGLQLYGPHIQPRHCVITINAADGVTSLTPCHTDAHTYVNGQRIHQTTVLQHGSLVKFGHSNTYRFLDPAHEDRTRPAFGSSGGLDTVGGRMYESRSPRALSPTDQSQSRENIETTFDLDGNVETVSTASGARDDNRSLGSSSENRLSGIDRYPRGQDPILPAVLEFPEEPQEQFLARVITHLDVTTPTFRLAPAYTLYLCARYRASTHYRPELTPTERAHKLTLLLQHAAMLIRHTVQDRSTESTSQAFWLANASELLHFLKSDRHVSAFSLQAQDTLADAVQLAFKNLVACLTDELNAALTYLMSVTGDDHPREIINVLSGAMNLLRKCRVNAALTIQLFSQLFHWVSAKALSNVISNSNLCTKNFGQKLFNRLRNLQAWTESQGLELAAECHLAKIVQCAHLLQGPKYAPEDLANLSAACFKLNSMQLGALLMQYKAEPGEKIASASLLEQAAKAAESVADELARAEGREVTLYEDPAPTLQLLLPDDGFSCDVVQGVPPGLADFLHPLQASGLCRLAAQPTSSGHWTVYMSAPRPPSAMSATQPEVQVIRLHKAGGGMGLSIVAAKGAGQERLGIYIKSVVPGGAADRDGRLAAGDQLLSVDGQSLLGITQEKAAEFLQRTGTIVTLEVAKAGAVYHGLATLLQQPSPTPHRGPRRMSERDLPSRVDSERSIPSSKSVPALHQIHSPGAVDQQPTRPNPAAVGDIYSRTSSNNSINNHLNNNGQAMMNGGPVGVNQALRSRSTHNLHQQDGGFYQNLSIYRNKIPSPQQLGDRTSALRSSQNSLHSSIANSQRPSSAYYPPPSTITSRPSNLHQSIPNLKNPQTMYRLQNEDPNRNGSHPNVQYGQNYHAFSHKQNSYPSPEEGSKVPYGNTFPGQNQSYPSPTHGSVQGYPNNVQQPLHVNAGVRQEERVQEVRYNNGGGLLREDVFRQSQTSRHDEIMRYPSQGNIRVAEGVQNSDISRYNEMRASKSEDLIKQHALQQQHQSDITRYASSGNIRDGKPLDLPQLRQNSEHPPHHRLSNEDRQLRGAAKIAEMSEEVRRRQNRVQQFGQQPQQNAYYQQQQQQQQQQLQQQQQQQQLQQQQLQQQQYYNQIMSQNAQSMQNMNISPQYGQQHAGYGPQTPLSPSYNKIPPVAPKPARKDEPHLPDLPPTSTHPLYLASSQEPPKMSFYPGAGPSLTKPPRDPWAREEQERQQEARREAARHWQEQQIRELVSLPYRTPQQEEQLRVLQLEREFQRRAMEAAEEGDEDTEKESPTPQGSPQGSPNQNATNPAPNKPEPTQLPPASILKPNATTNNVHVQHQQQQQQQQQQHHQLQQHQHQLQQQQQQQQQHQQQQLQQGQPSPPEIVNVPPPPERGSSFAVMSMRAKESTKRVSFNDASANTTPVQPPTSLMIEETIREDPNSFIRQAESMLASPTTPTDASPGTSTATPGVIGAQEVYRDPRARRLAAQAQLKDQNLIAAVPEKLSFKEKMKMFAMETGEQETPKDKSKISRAQRDIDSLGSPNLVH</sequence>
<dbReference type="SUPFAM" id="SSF54236">
    <property type="entry name" value="Ubiquitin-like"/>
    <property type="match status" value="2"/>
</dbReference>
<dbReference type="InterPro" id="IPR000253">
    <property type="entry name" value="FHA_dom"/>
</dbReference>
<feature type="compositionally biased region" description="Polar residues" evidence="3">
    <location>
        <begin position="1163"/>
        <end position="1177"/>
    </location>
</feature>
<dbReference type="EMBL" id="OV651830">
    <property type="protein sequence ID" value="CAH1105228.1"/>
    <property type="molecule type" value="Genomic_DNA"/>
</dbReference>
<dbReference type="InterPro" id="IPR002710">
    <property type="entry name" value="Dilute_dom"/>
</dbReference>
<proteinExistence type="predicted"/>
<dbReference type="Pfam" id="PF00498">
    <property type="entry name" value="FHA"/>
    <property type="match status" value="1"/>
</dbReference>
<dbReference type="PROSITE" id="PS51126">
    <property type="entry name" value="DILUTE"/>
    <property type="match status" value="1"/>
</dbReference>
<evidence type="ECO:0000259" key="6">
    <source>
        <dbReference type="PROSITE" id="PS51126"/>
    </source>
</evidence>
<dbReference type="InterPro" id="IPR036034">
    <property type="entry name" value="PDZ_sf"/>
</dbReference>
<dbReference type="CDD" id="cd06789">
    <property type="entry name" value="PDZ_AFDN-like"/>
    <property type="match status" value="1"/>
</dbReference>
<dbReference type="Pfam" id="PF00595">
    <property type="entry name" value="PDZ"/>
    <property type="match status" value="1"/>
</dbReference>
<dbReference type="InterPro" id="IPR001478">
    <property type="entry name" value="PDZ"/>
</dbReference>
<feature type="compositionally biased region" description="Basic and acidic residues" evidence="3">
    <location>
        <begin position="1015"/>
        <end position="1029"/>
    </location>
</feature>
<feature type="region of interest" description="Disordered" evidence="3">
    <location>
        <begin position="103"/>
        <end position="132"/>
    </location>
</feature>
<keyword evidence="2" id="KW-0175">Coiled coil</keyword>
<dbReference type="InterPro" id="IPR008984">
    <property type="entry name" value="SMAD_FHA_dom_sf"/>
</dbReference>
<protein>
    <submittedName>
        <fullName evidence="7">Uncharacterized protein</fullName>
    </submittedName>
</protein>
<feature type="coiled-coil region" evidence="2">
    <location>
        <begin position="1415"/>
        <end position="1451"/>
    </location>
</feature>
<dbReference type="SUPFAM" id="SSF50156">
    <property type="entry name" value="PDZ domain-like"/>
    <property type="match status" value="1"/>
</dbReference>
<reference evidence="7" key="1">
    <citation type="submission" date="2022-01" db="EMBL/GenBank/DDBJ databases">
        <authorList>
            <person name="King R."/>
        </authorList>
    </citation>
    <scope>NUCLEOTIDE SEQUENCE</scope>
</reference>
<feature type="compositionally biased region" description="Acidic residues" evidence="3">
    <location>
        <begin position="1601"/>
        <end position="1610"/>
    </location>
</feature>
<dbReference type="SMART" id="SM00314">
    <property type="entry name" value="RA"/>
    <property type="match status" value="2"/>
</dbReference>